<dbReference type="AlphaFoldDB" id="D7MGG6"/>
<dbReference type="STRING" id="81972.D7MGG6"/>
<proteinExistence type="predicted"/>
<organism evidence="3">
    <name type="scientific">Arabidopsis lyrata subsp. lyrata</name>
    <name type="common">Lyre-leaved rock-cress</name>
    <dbReference type="NCBI Taxonomy" id="81972"/>
    <lineage>
        <taxon>Eukaryota</taxon>
        <taxon>Viridiplantae</taxon>
        <taxon>Streptophyta</taxon>
        <taxon>Embryophyta</taxon>
        <taxon>Tracheophyta</taxon>
        <taxon>Spermatophyta</taxon>
        <taxon>Magnoliopsida</taxon>
        <taxon>eudicotyledons</taxon>
        <taxon>Gunneridae</taxon>
        <taxon>Pentapetalae</taxon>
        <taxon>rosids</taxon>
        <taxon>malvids</taxon>
        <taxon>Brassicales</taxon>
        <taxon>Brassicaceae</taxon>
        <taxon>Camelineae</taxon>
        <taxon>Arabidopsis</taxon>
    </lineage>
</organism>
<gene>
    <name evidence="2" type="ORF">ARALYDRAFT_913040</name>
</gene>
<dbReference type="Proteomes" id="UP000008694">
    <property type="component" value="Unassembled WGS sequence"/>
</dbReference>
<dbReference type="InterPro" id="IPR057599">
    <property type="entry name" value="TORTIFOLIA1/TORL1-2_C"/>
</dbReference>
<reference evidence="3" key="1">
    <citation type="journal article" date="2011" name="Nat. Genet.">
        <title>The Arabidopsis lyrata genome sequence and the basis of rapid genome size change.</title>
        <authorList>
            <person name="Hu T.T."/>
            <person name="Pattyn P."/>
            <person name="Bakker E.G."/>
            <person name="Cao J."/>
            <person name="Cheng J.-F."/>
            <person name="Clark R.M."/>
            <person name="Fahlgren N."/>
            <person name="Fawcett J.A."/>
            <person name="Grimwood J."/>
            <person name="Gundlach H."/>
            <person name="Haberer G."/>
            <person name="Hollister J.D."/>
            <person name="Ossowski S."/>
            <person name="Ottilar R.P."/>
            <person name="Salamov A.A."/>
            <person name="Schneeberger K."/>
            <person name="Spannagl M."/>
            <person name="Wang X."/>
            <person name="Yang L."/>
            <person name="Nasrallah M.E."/>
            <person name="Bergelson J."/>
            <person name="Carrington J.C."/>
            <person name="Gaut B.S."/>
            <person name="Schmutz J."/>
            <person name="Mayer K.F.X."/>
            <person name="Van de Peer Y."/>
            <person name="Grigoriev I.V."/>
            <person name="Nordborg M."/>
            <person name="Weigel D."/>
            <person name="Guo Y.-L."/>
        </authorList>
    </citation>
    <scope>NUCLEOTIDE SEQUENCE [LARGE SCALE GENOMIC DNA]</scope>
    <source>
        <strain evidence="3">cv. MN47</strain>
    </source>
</reference>
<dbReference type="Gramene" id="scaffold_700782.1">
    <property type="protein sequence ID" value="scaffold_700782.1"/>
    <property type="gene ID" value="scaffold_700782.1"/>
</dbReference>
<feature type="domain" description="TORTIFOLIA1/TORL1-2 C-terminal" evidence="1">
    <location>
        <begin position="14"/>
        <end position="89"/>
    </location>
</feature>
<accession>D7MGG6</accession>
<name>D7MGG6_ARALL</name>
<dbReference type="HOGENOM" id="CLU_2088139_0_0_1"/>
<evidence type="ECO:0000259" key="1">
    <source>
        <dbReference type="Pfam" id="PF24713"/>
    </source>
</evidence>
<evidence type="ECO:0000313" key="3">
    <source>
        <dbReference type="Proteomes" id="UP000008694"/>
    </source>
</evidence>
<evidence type="ECO:0000313" key="2">
    <source>
        <dbReference type="EMBL" id="EFH45456.1"/>
    </source>
</evidence>
<keyword evidence="3" id="KW-1185">Reference proteome</keyword>
<dbReference type="EMBL" id="GL348719">
    <property type="protein sequence ID" value="EFH45456.1"/>
    <property type="molecule type" value="Genomic_DNA"/>
</dbReference>
<sequence>MNKNKGQKLVDVRTSYSKAIYSLQAGDINSAYAEVFGLGNLMLIIFLMQHTGPIISHMSNEIANEALNFICTLLPDYDFYGICVSWIQQGMSESDDGSTGPARGAVGKCLGYRGDFT</sequence>
<protein>
    <recommendedName>
        <fullName evidence="1">TORTIFOLIA1/TORL1-2 C-terminal domain-containing protein</fullName>
    </recommendedName>
</protein>
<dbReference type="Pfam" id="PF24713">
    <property type="entry name" value="TOR1L1_C"/>
    <property type="match status" value="1"/>
</dbReference>